<evidence type="ECO:0000313" key="1">
    <source>
        <dbReference type="EMBL" id="GAA4797282.1"/>
    </source>
</evidence>
<keyword evidence="2" id="KW-1185">Reference proteome</keyword>
<dbReference type="EMBL" id="BAABIG010000022">
    <property type="protein sequence ID" value="GAA4797282.1"/>
    <property type="molecule type" value="Genomic_DNA"/>
</dbReference>
<sequence>MDSARGVAPEEISRLVGQSGTAVTDEVYRKRIRPVNRTGAVVMDGIFKR</sequence>
<evidence type="ECO:0000313" key="2">
    <source>
        <dbReference type="Proteomes" id="UP001501265"/>
    </source>
</evidence>
<organism evidence="1 2">
    <name type="scientific">Streptomyces ziwulingensis</name>
    <dbReference type="NCBI Taxonomy" id="1045501"/>
    <lineage>
        <taxon>Bacteria</taxon>
        <taxon>Bacillati</taxon>
        <taxon>Actinomycetota</taxon>
        <taxon>Actinomycetes</taxon>
        <taxon>Kitasatosporales</taxon>
        <taxon>Streptomycetaceae</taxon>
        <taxon>Streptomyces</taxon>
    </lineage>
</organism>
<comment type="caution">
    <text evidence="1">The sequence shown here is derived from an EMBL/GenBank/DDBJ whole genome shotgun (WGS) entry which is preliminary data.</text>
</comment>
<reference evidence="2" key="1">
    <citation type="journal article" date="2019" name="Int. J. Syst. Evol. Microbiol.">
        <title>The Global Catalogue of Microorganisms (GCM) 10K type strain sequencing project: providing services to taxonomists for standard genome sequencing and annotation.</title>
        <authorList>
            <consortium name="The Broad Institute Genomics Platform"/>
            <consortium name="The Broad Institute Genome Sequencing Center for Infectious Disease"/>
            <person name="Wu L."/>
            <person name="Ma J."/>
        </authorList>
    </citation>
    <scope>NUCLEOTIDE SEQUENCE [LARGE SCALE GENOMIC DNA]</scope>
    <source>
        <strain evidence="2">JCM 18081</strain>
    </source>
</reference>
<proteinExistence type="predicted"/>
<name>A0ABP9BLD9_9ACTN</name>
<gene>
    <name evidence="1" type="ORF">GCM10023220_25550</name>
</gene>
<accession>A0ABP9BLD9</accession>
<protein>
    <submittedName>
        <fullName evidence="1">Uncharacterized protein</fullName>
    </submittedName>
</protein>
<dbReference type="Proteomes" id="UP001501265">
    <property type="component" value="Unassembled WGS sequence"/>
</dbReference>